<feature type="compositionally biased region" description="Basic and acidic residues" evidence="1">
    <location>
        <begin position="111"/>
        <end position="126"/>
    </location>
</feature>
<name>A0A167HKM4_CALVF</name>
<dbReference type="OrthoDB" id="10588968at2759"/>
<dbReference type="AlphaFoldDB" id="A0A167HKM4"/>
<sequence>MPVYGHTLEIDLRDFHQHAKKVKQLAEVLEDERELDSLAAKHGNKEIFAAAYTRVKELGAKLQAELSANPEVSSKTSRVAAKRSPSDVMVISDDEGYDEGKTRSSTIKGKASVERWEDSESDRDSDPAQSPIRAPRRRGLLLPQLSEHELQALAAWKADSGYDRYKWIEAWNASAENDPRSA</sequence>
<dbReference type="Proteomes" id="UP000076738">
    <property type="component" value="Unassembled WGS sequence"/>
</dbReference>
<reference evidence="2 3" key="1">
    <citation type="journal article" date="2016" name="Mol. Biol. Evol.">
        <title>Comparative Genomics of Early-Diverging Mushroom-Forming Fungi Provides Insights into the Origins of Lignocellulose Decay Capabilities.</title>
        <authorList>
            <person name="Nagy L.G."/>
            <person name="Riley R."/>
            <person name="Tritt A."/>
            <person name="Adam C."/>
            <person name="Daum C."/>
            <person name="Floudas D."/>
            <person name="Sun H."/>
            <person name="Yadav J.S."/>
            <person name="Pangilinan J."/>
            <person name="Larsson K.H."/>
            <person name="Matsuura K."/>
            <person name="Barry K."/>
            <person name="Labutti K."/>
            <person name="Kuo R."/>
            <person name="Ohm R.A."/>
            <person name="Bhattacharya S.S."/>
            <person name="Shirouzu T."/>
            <person name="Yoshinaga Y."/>
            <person name="Martin F.M."/>
            <person name="Grigoriev I.V."/>
            <person name="Hibbett D.S."/>
        </authorList>
    </citation>
    <scope>NUCLEOTIDE SEQUENCE [LARGE SCALE GENOMIC DNA]</scope>
    <source>
        <strain evidence="2 3">TUFC12733</strain>
    </source>
</reference>
<evidence type="ECO:0000256" key="1">
    <source>
        <dbReference type="SAM" id="MobiDB-lite"/>
    </source>
</evidence>
<keyword evidence="3" id="KW-1185">Reference proteome</keyword>
<dbReference type="EMBL" id="KV417319">
    <property type="protein sequence ID" value="KZO91731.1"/>
    <property type="molecule type" value="Genomic_DNA"/>
</dbReference>
<proteinExistence type="predicted"/>
<accession>A0A167HKM4</accession>
<feature type="region of interest" description="Disordered" evidence="1">
    <location>
        <begin position="70"/>
        <end position="139"/>
    </location>
</feature>
<organism evidence="2 3">
    <name type="scientific">Calocera viscosa (strain TUFC12733)</name>
    <dbReference type="NCBI Taxonomy" id="1330018"/>
    <lineage>
        <taxon>Eukaryota</taxon>
        <taxon>Fungi</taxon>
        <taxon>Dikarya</taxon>
        <taxon>Basidiomycota</taxon>
        <taxon>Agaricomycotina</taxon>
        <taxon>Dacrymycetes</taxon>
        <taxon>Dacrymycetales</taxon>
        <taxon>Dacrymycetaceae</taxon>
        <taxon>Calocera</taxon>
    </lineage>
</organism>
<evidence type="ECO:0000313" key="3">
    <source>
        <dbReference type="Proteomes" id="UP000076738"/>
    </source>
</evidence>
<gene>
    <name evidence="2" type="ORF">CALVIDRAFT_568043</name>
</gene>
<protein>
    <submittedName>
        <fullName evidence="2">Uncharacterized protein</fullName>
    </submittedName>
</protein>
<evidence type="ECO:0000313" key="2">
    <source>
        <dbReference type="EMBL" id="KZO91731.1"/>
    </source>
</evidence>